<dbReference type="InterPro" id="IPR012340">
    <property type="entry name" value="NA-bd_OB-fold"/>
</dbReference>
<evidence type="ECO:0000313" key="6">
    <source>
        <dbReference type="Proteomes" id="UP000051330"/>
    </source>
</evidence>
<dbReference type="InterPro" id="IPR012156">
    <property type="entry name" value="Cold_shock_CspA"/>
</dbReference>
<dbReference type="PANTHER" id="PTHR11544">
    <property type="entry name" value="COLD SHOCK DOMAIN CONTAINING PROTEINS"/>
    <property type="match status" value="1"/>
</dbReference>
<dbReference type="GO" id="GO:0005737">
    <property type="term" value="C:cytoplasm"/>
    <property type="evidence" value="ECO:0007669"/>
    <property type="project" value="UniProtKB-SubCell"/>
</dbReference>
<dbReference type="Pfam" id="PF00313">
    <property type="entry name" value="CSD"/>
    <property type="match status" value="1"/>
</dbReference>
<dbReference type="PROSITE" id="PS00352">
    <property type="entry name" value="CSD_1"/>
    <property type="match status" value="1"/>
</dbReference>
<keyword evidence="6" id="KW-1185">Reference proteome</keyword>
<dbReference type="STRING" id="1423792.FD09_GL003095"/>
<dbReference type="PROSITE" id="PS51857">
    <property type="entry name" value="CSD_2"/>
    <property type="match status" value="1"/>
</dbReference>
<dbReference type="PRINTS" id="PR00050">
    <property type="entry name" value="COLDSHOCK"/>
</dbReference>
<gene>
    <name evidence="5" type="ORF">FD09_GL003095</name>
</gene>
<dbReference type="FunFam" id="2.40.50.140:FF:000006">
    <property type="entry name" value="Cold shock protein CspC"/>
    <property type="match status" value="1"/>
</dbReference>
<comment type="subcellular location">
    <subcellularLocation>
        <location evidence="1 3">Cytoplasm</location>
    </subcellularLocation>
</comment>
<proteinExistence type="predicted"/>
<evidence type="ECO:0000313" key="5">
    <source>
        <dbReference type="EMBL" id="KRL12225.1"/>
    </source>
</evidence>
<dbReference type="PIRSF" id="PIRSF002599">
    <property type="entry name" value="Cold_shock_A"/>
    <property type="match status" value="1"/>
</dbReference>
<dbReference type="GO" id="GO:0010468">
    <property type="term" value="P:regulation of gene expression"/>
    <property type="evidence" value="ECO:0007669"/>
    <property type="project" value="UniProtKB-ARBA"/>
</dbReference>
<sequence>MHNFLPIKEEVLMEHGTVKWFNAEKGYGFITREDGSDVFVHFSAIQGDGYKTLEEGQGVTFDVEQSDRGPQAVNVVKD</sequence>
<dbReference type="InterPro" id="IPR050181">
    <property type="entry name" value="Cold_shock_domain"/>
</dbReference>
<comment type="caution">
    <text evidence="5">The sequence shown here is derived from an EMBL/GenBank/DDBJ whole genome shotgun (WGS) entry which is preliminary data.</text>
</comment>
<reference evidence="5 6" key="1">
    <citation type="journal article" date="2015" name="Genome Announc.">
        <title>Expanding the biotechnology potential of lactobacilli through comparative genomics of 213 strains and associated genera.</title>
        <authorList>
            <person name="Sun Z."/>
            <person name="Harris H.M."/>
            <person name="McCann A."/>
            <person name="Guo C."/>
            <person name="Argimon S."/>
            <person name="Zhang W."/>
            <person name="Yang X."/>
            <person name="Jeffery I.B."/>
            <person name="Cooney J.C."/>
            <person name="Kagawa T.F."/>
            <person name="Liu W."/>
            <person name="Song Y."/>
            <person name="Salvetti E."/>
            <person name="Wrobel A."/>
            <person name="Rasinkangas P."/>
            <person name="Parkhill J."/>
            <person name="Rea M.C."/>
            <person name="O'Sullivan O."/>
            <person name="Ritari J."/>
            <person name="Douillard F.P."/>
            <person name="Paul Ross R."/>
            <person name="Yang R."/>
            <person name="Briner A.E."/>
            <person name="Felis G.E."/>
            <person name="de Vos W.M."/>
            <person name="Barrangou R."/>
            <person name="Klaenhammer T.R."/>
            <person name="Caufield P.W."/>
            <person name="Cui Y."/>
            <person name="Zhang H."/>
            <person name="O'Toole P.W."/>
        </authorList>
    </citation>
    <scope>NUCLEOTIDE SEQUENCE [LARGE SCALE GENOMIC DNA]</scope>
    <source>
        <strain evidence="5 6">DSM 12744</strain>
    </source>
</reference>
<dbReference type="InterPro" id="IPR002059">
    <property type="entry name" value="CSP_DNA-bd"/>
</dbReference>
<dbReference type="InterPro" id="IPR011129">
    <property type="entry name" value="CSD"/>
</dbReference>
<dbReference type="SUPFAM" id="SSF50249">
    <property type="entry name" value="Nucleic acid-binding proteins"/>
    <property type="match status" value="1"/>
</dbReference>
<dbReference type="Gene3D" id="6.20.370.130">
    <property type="match status" value="1"/>
</dbReference>
<evidence type="ECO:0000256" key="1">
    <source>
        <dbReference type="ARBA" id="ARBA00004496"/>
    </source>
</evidence>
<dbReference type="GO" id="GO:0051252">
    <property type="term" value="P:regulation of RNA metabolic process"/>
    <property type="evidence" value="ECO:0007669"/>
    <property type="project" value="UniProtKB-ARBA"/>
</dbReference>
<dbReference type="CDD" id="cd04458">
    <property type="entry name" value="CSP_CDS"/>
    <property type="match status" value="1"/>
</dbReference>
<dbReference type="EMBL" id="AZEC01000009">
    <property type="protein sequence ID" value="KRL12225.1"/>
    <property type="molecule type" value="Genomic_DNA"/>
</dbReference>
<feature type="domain" description="CSD" evidence="4">
    <location>
        <begin position="13"/>
        <end position="77"/>
    </location>
</feature>
<keyword evidence="2" id="KW-0963">Cytoplasm</keyword>
<name>A0A0R1MW30_9LACO</name>
<dbReference type="AlphaFoldDB" id="A0A0R1MW30"/>
<evidence type="ECO:0000256" key="2">
    <source>
        <dbReference type="ARBA" id="ARBA00022490"/>
    </source>
</evidence>
<dbReference type="Proteomes" id="UP000051330">
    <property type="component" value="Unassembled WGS sequence"/>
</dbReference>
<organism evidence="5 6">
    <name type="scientific">Schleiferilactobacillus perolens DSM 12744</name>
    <dbReference type="NCBI Taxonomy" id="1423792"/>
    <lineage>
        <taxon>Bacteria</taxon>
        <taxon>Bacillati</taxon>
        <taxon>Bacillota</taxon>
        <taxon>Bacilli</taxon>
        <taxon>Lactobacillales</taxon>
        <taxon>Lactobacillaceae</taxon>
        <taxon>Schleiferilactobacillus</taxon>
    </lineage>
</organism>
<dbReference type="PATRIC" id="fig|1423792.3.peg.3186"/>
<evidence type="ECO:0000256" key="3">
    <source>
        <dbReference type="RuleBase" id="RU000408"/>
    </source>
</evidence>
<dbReference type="InterPro" id="IPR019844">
    <property type="entry name" value="CSD_CS"/>
</dbReference>
<dbReference type="GO" id="GO:0003676">
    <property type="term" value="F:nucleic acid binding"/>
    <property type="evidence" value="ECO:0007669"/>
    <property type="project" value="InterPro"/>
</dbReference>
<evidence type="ECO:0000259" key="4">
    <source>
        <dbReference type="PROSITE" id="PS51857"/>
    </source>
</evidence>
<dbReference type="Gene3D" id="2.40.50.140">
    <property type="entry name" value="Nucleic acid-binding proteins"/>
    <property type="match status" value="1"/>
</dbReference>
<dbReference type="SMART" id="SM00357">
    <property type="entry name" value="CSP"/>
    <property type="match status" value="1"/>
</dbReference>
<accession>A0A0R1MW30</accession>
<protein>
    <recommendedName>
        <fullName evidence="4">CSD domain-containing protein</fullName>
    </recommendedName>
</protein>